<dbReference type="InterPro" id="IPR020846">
    <property type="entry name" value="MFS_dom"/>
</dbReference>
<dbReference type="Proteomes" id="UP000247454">
    <property type="component" value="Unassembled WGS sequence"/>
</dbReference>
<dbReference type="GO" id="GO:0005886">
    <property type="term" value="C:plasma membrane"/>
    <property type="evidence" value="ECO:0007669"/>
    <property type="project" value="UniProtKB-SubCell"/>
</dbReference>
<comment type="caution">
    <text evidence="9">The sequence shown here is derived from an EMBL/GenBank/DDBJ whole genome shotgun (WGS) entry which is preliminary data.</text>
</comment>
<evidence type="ECO:0000259" key="8">
    <source>
        <dbReference type="PROSITE" id="PS50850"/>
    </source>
</evidence>
<keyword evidence="4 7" id="KW-0812">Transmembrane</keyword>
<reference evidence="9 10" key="1">
    <citation type="submission" date="2018-06" db="EMBL/GenBank/DDBJ databases">
        <title>Genomic Encyclopedia of Type Strains, Phase III (KMG-III): the genomes of soil and plant-associated and newly described type strains.</title>
        <authorList>
            <person name="Whitman W."/>
        </authorList>
    </citation>
    <scope>NUCLEOTIDE SEQUENCE [LARGE SCALE GENOMIC DNA]</scope>
    <source>
        <strain evidence="9 10">ORS 1419</strain>
    </source>
</reference>
<keyword evidence="3" id="KW-1003">Cell membrane</keyword>
<evidence type="ECO:0000313" key="9">
    <source>
        <dbReference type="EMBL" id="PYE89285.1"/>
    </source>
</evidence>
<feature type="transmembrane region" description="Helical" evidence="7">
    <location>
        <begin position="402"/>
        <end position="422"/>
    </location>
</feature>
<dbReference type="OrthoDB" id="9783227at2"/>
<dbReference type="InterPro" id="IPR005828">
    <property type="entry name" value="MFS_sugar_transport-like"/>
</dbReference>
<proteinExistence type="predicted"/>
<feature type="transmembrane region" description="Helical" evidence="7">
    <location>
        <begin position="56"/>
        <end position="79"/>
    </location>
</feature>
<dbReference type="Gene3D" id="1.20.1250.20">
    <property type="entry name" value="MFS general substrate transporter like domains"/>
    <property type="match status" value="2"/>
</dbReference>
<dbReference type="EMBL" id="QJTF01000004">
    <property type="protein sequence ID" value="PYE89285.1"/>
    <property type="molecule type" value="Genomic_DNA"/>
</dbReference>
<evidence type="ECO:0000256" key="4">
    <source>
        <dbReference type="ARBA" id="ARBA00022692"/>
    </source>
</evidence>
<dbReference type="AlphaFoldDB" id="A0A318T4Z5"/>
<organism evidence="9 10">
    <name type="scientific">Phyllobacterium leguminum</name>
    <dbReference type="NCBI Taxonomy" id="314237"/>
    <lineage>
        <taxon>Bacteria</taxon>
        <taxon>Pseudomonadati</taxon>
        <taxon>Pseudomonadota</taxon>
        <taxon>Alphaproteobacteria</taxon>
        <taxon>Hyphomicrobiales</taxon>
        <taxon>Phyllobacteriaceae</taxon>
        <taxon>Phyllobacterium</taxon>
    </lineage>
</organism>
<feature type="transmembrane region" description="Helical" evidence="7">
    <location>
        <begin position="190"/>
        <end position="211"/>
    </location>
</feature>
<keyword evidence="10" id="KW-1185">Reference proteome</keyword>
<dbReference type="FunFam" id="1.20.1250.20:FF:000001">
    <property type="entry name" value="Dicarboxylate MFS transporter"/>
    <property type="match status" value="1"/>
</dbReference>
<evidence type="ECO:0000256" key="5">
    <source>
        <dbReference type="ARBA" id="ARBA00022989"/>
    </source>
</evidence>
<feature type="transmembrane region" description="Helical" evidence="7">
    <location>
        <begin position="91"/>
        <end position="114"/>
    </location>
</feature>
<evidence type="ECO:0000256" key="1">
    <source>
        <dbReference type="ARBA" id="ARBA00004651"/>
    </source>
</evidence>
<feature type="transmembrane region" description="Helical" evidence="7">
    <location>
        <begin position="155"/>
        <end position="178"/>
    </location>
</feature>
<evidence type="ECO:0000256" key="2">
    <source>
        <dbReference type="ARBA" id="ARBA00022448"/>
    </source>
</evidence>
<gene>
    <name evidence="9" type="ORF">C7477_104122</name>
</gene>
<feature type="domain" description="Major facilitator superfamily (MFS) profile" evidence="8">
    <location>
        <begin position="17"/>
        <end position="426"/>
    </location>
</feature>
<feature type="transmembrane region" description="Helical" evidence="7">
    <location>
        <begin position="371"/>
        <end position="390"/>
    </location>
</feature>
<feature type="transmembrane region" description="Helical" evidence="7">
    <location>
        <begin position="280"/>
        <end position="302"/>
    </location>
</feature>
<feature type="transmembrane region" description="Helical" evidence="7">
    <location>
        <begin position="32"/>
        <end position="50"/>
    </location>
</feature>
<dbReference type="PANTHER" id="PTHR43045">
    <property type="entry name" value="SHIKIMATE TRANSPORTER"/>
    <property type="match status" value="1"/>
</dbReference>
<dbReference type="PANTHER" id="PTHR43045:SF2">
    <property type="entry name" value="INNER MEMBRANE METABOLITE TRANSPORT PROTEIN YHJE"/>
    <property type="match status" value="1"/>
</dbReference>
<dbReference type="PROSITE" id="PS50850">
    <property type="entry name" value="MFS"/>
    <property type="match status" value="1"/>
</dbReference>
<dbReference type="CDD" id="cd17369">
    <property type="entry name" value="MFS_ShiA_like"/>
    <property type="match status" value="1"/>
</dbReference>
<dbReference type="RefSeq" id="WP_110749618.1">
    <property type="nucleotide sequence ID" value="NZ_QJTF01000004.1"/>
</dbReference>
<dbReference type="GO" id="GO:0022857">
    <property type="term" value="F:transmembrane transporter activity"/>
    <property type="evidence" value="ECO:0007669"/>
    <property type="project" value="InterPro"/>
</dbReference>
<evidence type="ECO:0000256" key="3">
    <source>
        <dbReference type="ARBA" id="ARBA00022475"/>
    </source>
</evidence>
<sequence>MTVAETLAPPINSARRVLSASMIGTTIEFFDFYIYATAAVIVFPHLFFPASDGNSALLQSFATFAIAFFARPFGAAIFGHFGDRIGRKATLVAALMTMGLSTVAIGFLPTYASIGVMAPLLLALCRLGQGLGLGGEWGGAVLLATENAPEGKRSWYGMFPQLGAPAGFILANGIFLVLGAVMTDEQFFAYGWRIPFIASSVLVAVGLFIRLRIAETPEFQKAIDKAERVAVPAAQLFRKHKLNLLLGTIGAVATFVLFYLMTVFSLGWGTRALGYGREEFLVLQMIGVCAFGLTIPFSALLSDRYGMRAVMVIVTVLIGAYGLIMAPLFGAGAPGVLAFLIIGFGLMGMTYGPLGAVLAEPFPTAVRYTGASLAFNLAGIIGASLAPYIATWLATNYGFAYVGYYMLAAAILSLIGLAFITLNDKE</sequence>
<feature type="transmembrane region" description="Helical" evidence="7">
    <location>
        <begin position="244"/>
        <end position="268"/>
    </location>
</feature>
<evidence type="ECO:0000313" key="10">
    <source>
        <dbReference type="Proteomes" id="UP000247454"/>
    </source>
</evidence>
<evidence type="ECO:0000256" key="6">
    <source>
        <dbReference type="ARBA" id="ARBA00023136"/>
    </source>
</evidence>
<evidence type="ECO:0000256" key="7">
    <source>
        <dbReference type="SAM" id="Phobius"/>
    </source>
</evidence>
<feature type="transmembrane region" description="Helical" evidence="7">
    <location>
        <begin position="309"/>
        <end position="330"/>
    </location>
</feature>
<accession>A0A318T4Z5</accession>
<dbReference type="Pfam" id="PF00083">
    <property type="entry name" value="Sugar_tr"/>
    <property type="match status" value="1"/>
</dbReference>
<keyword evidence="2" id="KW-0813">Transport</keyword>
<dbReference type="SUPFAM" id="SSF103473">
    <property type="entry name" value="MFS general substrate transporter"/>
    <property type="match status" value="1"/>
</dbReference>
<name>A0A318T4Z5_9HYPH</name>
<dbReference type="InterPro" id="IPR036259">
    <property type="entry name" value="MFS_trans_sf"/>
</dbReference>
<feature type="transmembrane region" description="Helical" evidence="7">
    <location>
        <begin position="120"/>
        <end position="143"/>
    </location>
</feature>
<feature type="transmembrane region" description="Helical" evidence="7">
    <location>
        <begin position="336"/>
        <end position="359"/>
    </location>
</feature>
<comment type="subcellular location">
    <subcellularLocation>
        <location evidence="1">Cell membrane</location>
        <topology evidence="1">Multi-pass membrane protein</topology>
    </subcellularLocation>
</comment>
<keyword evidence="6 7" id="KW-0472">Membrane</keyword>
<keyword evidence="5 7" id="KW-1133">Transmembrane helix</keyword>
<protein>
    <submittedName>
        <fullName evidence="9">Metabolite-proton symporter</fullName>
    </submittedName>
</protein>